<feature type="chain" id="PRO_5002202624" evidence="7">
    <location>
        <begin position="22"/>
        <end position="244"/>
    </location>
</feature>
<dbReference type="EMBL" id="GBZX01000126">
    <property type="protein sequence ID" value="JAG92614.1"/>
    <property type="molecule type" value="mRNA"/>
</dbReference>
<comment type="similarity">
    <text evidence="1">Belongs to the peptidase S10 family.</text>
</comment>
<evidence type="ECO:0000256" key="5">
    <source>
        <dbReference type="ARBA" id="ARBA00022801"/>
    </source>
</evidence>
<keyword evidence="6" id="KW-0325">Glycoprotein</keyword>
<sequence length="244" mass="26597">MTTATLWACVILAGSLQLASGNDQPSLGLPDPNPLFLTPYINACMYGDAKNKSFVDIFKMYDPNASAYSGYITVNETANSSLFFLFVEAQENRSSAPLMLWTPGGPGLSAIFSLLLQNGPLAFNGTPYLSPRELTIQRSMSVIYLDAPVGAGFSFTSTAYPKVLDDVTRDIIAFLTQFLQLFGEYKDREFYAGGDSYGARYSVALAHEMLRNPRPELPLNFQGVIGGNGFLGPIYQIADSSDFL</sequence>
<dbReference type="InterPro" id="IPR029058">
    <property type="entry name" value="AB_hydrolase_fold"/>
</dbReference>
<evidence type="ECO:0000313" key="8">
    <source>
        <dbReference type="EMBL" id="JAG92614.1"/>
    </source>
</evidence>
<keyword evidence="4 7" id="KW-0732">Signal</keyword>
<dbReference type="PRINTS" id="PR00724">
    <property type="entry name" value="CRBOXYPTASEC"/>
</dbReference>
<dbReference type="GO" id="GO:0006508">
    <property type="term" value="P:proteolysis"/>
    <property type="evidence" value="ECO:0007669"/>
    <property type="project" value="UniProtKB-KW"/>
</dbReference>
<dbReference type="PANTHER" id="PTHR11802:SF472">
    <property type="entry name" value="SERINE CARBOXYPEPTIDASE CPVL-RELATED"/>
    <property type="match status" value="1"/>
</dbReference>
<keyword evidence="5" id="KW-0378">Hydrolase</keyword>
<evidence type="ECO:0000256" key="3">
    <source>
        <dbReference type="ARBA" id="ARBA00022670"/>
    </source>
</evidence>
<evidence type="ECO:0000256" key="6">
    <source>
        <dbReference type="ARBA" id="ARBA00023180"/>
    </source>
</evidence>
<dbReference type="SUPFAM" id="SSF53474">
    <property type="entry name" value="alpha/beta-Hydrolases"/>
    <property type="match status" value="1"/>
</dbReference>
<evidence type="ECO:0000256" key="1">
    <source>
        <dbReference type="ARBA" id="ARBA00009431"/>
    </source>
</evidence>
<dbReference type="InterPro" id="IPR001563">
    <property type="entry name" value="Peptidase_S10"/>
</dbReference>
<evidence type="ECO:0000256" key="2">
    <source>
        <dbReference type="ARBA" id="ARBA00022645"/>
    </source>
</evidence>
<dbReference type="Gene3D" id="3.40.50.1820">
    <property type="entry name" value="alpha/beta hydrolase"/>
    <property type="match status" value="1"/>
</dbReference>
<proteinExistence type="evidence at transcript level"/>
<protein>
    <submittedName>
        <fullName evidence="8">Putative serine carboxypeptidase</fullName>
    </submittedName>
</protein>
<dbReference type="GO" id="GO:0004185">
    <property type="term" value="F:serine-type carboxypeptidase activity"/>
    <property type="evidence" value="ECO:0007669"/>
    <property type="project" value="InterPro"/>
</dbReference>
<evidence type="ECO:0000256" key="4">
    <source>
        <dbReference type="ARBA" id="ARBA00022729"/>
    </source>
</evidence>
<organism evidence="8">
    <name type="scientific">Amblyomma americanum</name>
    <name type="common">Lone star tick</name>
    <dbReference type="NCBI Taxonomy" id="6943"/>
    <lineage>
        <taxon>Eukaryota</taxon>
        <taxon>Metazoa</taxon>
        <taxon>Ecdysozoa</taxon>
        <taxon>Arthropoda</taxon>
        <taxon>Chelicerata</taxon>
        <taxon>Arachnida</taxon>
        <taxon>Acari</taxon>
        <taxon>Parasitiformes</taxon>
        <taxon>Ixodida</taxon>
        <taxon>Ixodoidea</taxon>
        <taxon>Ixodidae</taxon>
        <taxon>Amblyomminae</taxon>
        <taxon>Amblyomma</taxon>
    </lineage>
</organism>
<accession>A0A0C9S5F8</accession>
<keyword evidence="3" id="KW-0645">Protease</keyword>
<dbReference type="Pfam" id="PF00450">
    <property type="entry name" value="Peptidase_S10"/>
    <property type="match status" value="1"/>
</dbReference>
<name>A0A0C9S5F8_AMBAM</name>
<keyword evidence="2 8" id="KW-0121">Carboxypeptidase</keyword>
<reference evidence="8" key="1">
    <citation type="journal article" date="2015" name="PLoS ONE">
        <title>An Insight into the Sialome of the Lone Star Tick, Amblyomma americanum, with a Glimpse on Its Time Dependent Gene Expression.</title>
        <authorList>
            <person name="Karim S."/>
            <person name="Ribeiro J.M."/>
        </authorList>
    </citation>
    <scope>NUCLEOTIDE SEQUENCE</scope>
    <source>
        <tissue evidence="8">Salivary gland</tissue>
    </source>
</reference>
<feature type="signal peptide" evidence="7">
    <location>
        <begin position="1"/>
        <end position="21"/>
    </location>
</feature>
<dbReference type="AlphaFoldDB" id="A0A0C9S5F8"/>
<dbReference type="PANTHER" id="PTHR11802">
    <property type="entry name" value="SERINE PROTEASE FAMILY S10 SERINE CARBOXYPEPTIDASE"/>
    <property type="match status" value="1"/>
</dbReference>
<evidence type="ECO:0000256" key="7">
    <source>
        <dbReference type="SAM" id="SignalP"/>
    </source>
</evidence>